<name>A0A0C2VYQ6_SERVB</name>
<gene>
    <name evidence="2" type="ORF">M408DRAFT_224080</name>
</gene>
<protein>
    <submittedName>
        <fullName evidence="2">Uncharacterized protein</fullName>
    </submittedName>
</protein>
<dbReference type="EMBL" id="KN824690">
    <property type="protein sequence ID" value="KIM19458.1"/>
    <property type="molecule type" value="Genomic_DNA"/>
</dbReference>
<evidence type="ECO:0000313" key="2">
    <source>
        <dbReference type="EMBL" id="KIM19458.1"/>
    </source>
</evidence>
<feature type="compositionally biased region" description="Polar residues" evidence="1">
    <location>
        <begin position="1"/>
        <end position="20"/>
    </location>
</feature>
<feature type="region of interest" description="Disordered" evidence="1">
    <location>
        <begin position="266"/>
        <end position="300"/>
    </location>
</feature>
<accession>A0A0C2VYQ6</accession>
<evidence type="ECO:0000313" key="3">
    <source>
        <dbReference type="Proteomes" id="UP000054097"/>
    </source>
</evidence>
<proteinExistence type="predicted"/>
<keyword evidence="3" id="KW-1185">Reference proteome</keyword>
<reference evidence="2 3" key="1">
    <citation type="submission" date="2014-04" db="EMBL/GenBank/DDBJ databases">
        <authorList>
            <consortium name="DOE Joint Genome Institute"/>
            <person name="Kuo A."/>
            <person name="Zuccaro A."/>
            <person name="Kohler A."/>
            <person name="Nagy L.G."/>
            <person name="Floudas D."/>
            <person name="Copeland A."/>
            <person name="Barry K.W."/>
            <person name="Cichocki N."/>
            <person name="Veneault-Fourrey C."/>
            <person name="LaButti K."/>
            <person name="Lindquist E.A."/>
            <person name="Lipzen A."/>
            <person name="Lundell T."/>
            <person name="Morin E."/>
            <person name="Murat C."/>
            <person name="Sun H."/>
            <person name="Tunlid A."/>
            <person name="Henrissat B."/>
            <person name="Grigoriev I.V."/>
            <person name="Hibbett D.S."/>
            <person name="Martin F."/>
            <person name="Nordberg H.P."/>
            <person name="Cantor M.N."/>
            <person name="Hua S.X."/>
        </authorList>
    </citation>
    <scope>NUCLEOTIDE SEQUENCE [LARGE SCALE GENOMIC DNA]</scope>
    <source>
        <strain evidence="2 3">MAFF 305830</strain>
    </source>
</reference>
<reference evidence="3" key="2">
    <citation type="submission" date="2015-01" db="EMBL/GenBank/DDBJ databases">
        <title>Evolutionary Origins and Diversification of the Mycorrhizal Mutualists.</title>
        <authorList>
            <consortium name="DOE Joint Genome Institute"/>
            <consortium name="Mycorrhizal Genomics Consortium"/>
            <person name="Kohler A."/>
            <person name="Kuo A."/>
            <person name="Nagy L.G."/>
            <person name="Floudas D."/>
            <person name="Copeland A."/>
            <person name="Barry K.W."/>
            <person name="Cichocki N."/>
            <person name="Veneault-Fourrey C."/>
            <person name="LaButti K."/>
            <person name="Lindquist E.A."/>
            <person name="Lipzen A."/>
            <person name="Lundell T."/>
            <person name="Morin E."/>
            <person name="Murat C."/>
            <person name="Riley R."/>
            <person name="Ohm R."/>
            <person name="Sun H."/>
            <person name="Tunlid A."/>
            <person name="Henrissat B."/>
            <person name="Grigoriev I.V."/>
            <person name="Hibbett D.S."/>
            <person name="Martin F."/>
        </authorList>
    </citation>
    <scope>NUCLEOTIDE SEQUENCE [LARGE SCALE GENOMIC DNA]</scope>
    <source>
        <strain evidence="3">MAFF 305830</strain>
    </source>
</reference>
<feature type="compositionally biased region" description="Polar residues" evidence="1">
    <location>
        <begin position="43"/>
        <end position="57"/>
    </location>
</feature>
<dbReference type="Proteomes" id="UP000054097">
    <property type="component" value="Unassembled WGS sequence"/>
</dbReference>
<feature type="region of interest" description="Disordered" evidence="1">
    <location>
        <begin position="43"/>
        <end position="88"/>
    </location>
</feature>
<organism evidence="2 3">
    <name type="scientific">Serendipita vermifera MAFF 305830</name>
    <dbReference type="NCBI Taxonomy" id="933852"/>
    <lineage>
        <taxon>Eukaryota</taxon>
        <taxon>Fungi</taxon>
        <taxon>Dikarya</taxon>
        <taxon>Basidiomycota</taxon>
        <taxon>Agaricomycotina</taxon>
        <taxon>Agaricomycetes</taxon>
        <taxon>Sebacinales</taxon>
        <taxon>Serendipitaceae</taxon>
        <taxon>Serendipita</taxon>
    </lineage>
</organism>
<feature type="region of interest" description="Disordered" evidence="1">
    <location>
        <begin position="1"/>
        <end position="25"/>
    </location>
</feature>
<feature type="compositionally biased region" description="Polar residues" evidence="1">
    <location>
        <begin position="276"/>
        <end position="292"/>
    </location>
</feature>
<evidence type="ECO:0000256" key="1">
    <source>
        <dbReference type="SAM" id="MobiDB-lite"/>
    </source>
</evidence>
<dbReference type="AlphaFoldDB" id="A0A0C2VYQ6"/>
<sequence length="358" mass="38676">MSDCTNDNMSASQPQPSRGSHASGRVDGAISFLHSAVPSLLTNHASSTSDNVGSSVDTDIEMGSPVSPSIGNCAPGTNDDTSSFSSSVKSNIKMGSAVTPSLGKRRRASSLSEMEMRLKVTCAHTKQSIPNHSWNKEIAIASLLQLSQSNESGRGSELNSPSSPTCFFFKLKSPSADNRDTILVSECSEERASCVTSSLWLGHSMPCRPSASDLAVSMDDEEATPRPRKITLPQDEAHPIRHTNGMDLDHQVTTAANTALLDISSSQRQANRDHQATQLPASEQTRTNNNEGVQRMSGESGRWVTALKGKGLNGGLIGLTEYIHNELLPNQIRVCIKLAILREFIGFTHLVFRHHYHL</sequence>
<dbReference type="HOGENOM" id="CLU_774253_0_0_1"/>